<dbReference type="PROSITE" id="PS50006">
    <property type="entry name" value="FHA_DOMAIN"/>
    <property type="match status" value="1"/>
</dbReference>
<feature type="coiled-coil region" evidence="1">
    <location>
        <begin position="320"/>
        <end position="386"/>
    </location>
</feature>
<dbReference type="Gene3D" id="2.60.200.20">
    <property type="match status" value="1"/>
</dbReference>
<evidence type="ECO:0000313" key="5">
    <source>
        <dbReference type="EMBL" id="WPK25111.1"/>
    </source>
</evidence>
<dbReference type="Proteomes" id="UP001338582">
    <property type="component" value="Chromosome 3"/>
</dbReference>
<feature type="compositionally biased region" description="Polar residues" evidence="2">
    <location>
        <begin position="445"/>
        <end position="462"/>
    </location>
</feature>
<dbReference type="PANTHER" id="PTHR15715">
    <property type="entry name" value="CENTROSOMAL PROTEIN OF 170 KDA"/>
    <property type="match status" value="1"/>
</dbReference>
<feature type="domain" description="FHA" evidence="4">
    <location>
        <begin position="74"/>
        <end position="132"/>
    </location>
</feature>
<dbReference type="GO" id="GO:0005737">
    <property type="term" value="C:cytoplasm"/>
    <property type="evidence" value="ECO:0007669"/>
    <property type="project" value="TreeGrafter"/>
</dbReference>
<organism evidence="5 6">
    <name type="scientific">Australozyma saopauloensis</name>
    <dbReference type="NCBI Taxonomy" id="291208"/>
    <lineage>
        <taxon>Eukaryota</taxon>
        <taxon>Fungi</taxon>
        <taxon>Dikarya</taxon>
        <taxon>Ascomycota</taxon>
        <taxon>Saccharomycotina</taxon>
        <taxon>Pichiomycetes</taxon>
        <taxon>Metschnikowiaceae</taxon>
        <taxon>Australozyma</taxon>
    </lineage>
</organism>
<dbReference type="GeneID" id="88173479"/>
<accession>A0AAX4H9K8</accession>
<evidence type="ECO:0000256" key="2">
    <source>
        <dbReference type="SAM" id="MobiDB-lite"/>
    </source>
</evidence>
<dbReference type="Pfam" id="PF00498">
    <property type="entry name" value="FHA"/>
    <property type="match status" value="1"/>
</dbReference>
<evidence type="ECO:0000259" key="4">
    <source>
        <dbReference type="PROSITE" id="PS50006"/>
    </source>
</evidence>
<dbReference type="SMART" id="SM00240">
    <property type="entry name" value="FHA"/>
    <property type="match status" value="1"/>
</dbReference>
<name>A0AAX4H9K8_9ASCO</name>
<evidence type="ECO:0000256" key="3">
    <source>
        <dbReference type="SAM" id="Phobius"/>
    </source>
</evidence>
<protein>
    <recommendedName>
        <fullName evidence="4">FHA domain-containing protein</fullName>
    </recommendedName>
</protein>
<keyword evidence="3" id="KW-1133">Transmembrane helix</keyword>
<reference evidence="5 6" key="1">
    <citation type="submission" date="2023-10" db="EMBL/GenBank/DDBJ databases">
        <title>Draft Genome Sequence of Candida saopaulonensis from a very Premature Infant with Sepsis.</title>
        <authorList>
            <person name="Ning Y."/>
            <person name="Dai R."/>
            <person name="Xiao M."/>
            <person name="Xu Y."/>
            <person name="Yan Q."/>
            <person name="Zhang L."/>
        </authorList>
    </citation>
    <scope>NUCLEOTIDE SEQUENCE [LARGE SCALE GENOMIC DNA]</scope>
    <source>
        <strain evidence="5 6">19XY460</strain>
    </source>
</reference>
<dbReference type="PANTHER" id="PTHR15715:SF37">
    <property type="entry name" value="LD47843P"/>
    <property type="match status" value="1"/>
</dbReference>
<dbReference type="InterPro" id="IPR000253">
    <property type="entry name" value="FHA_dom"/>
</dbReference>
<sequence length="493" mass="54799">MLESQEHRRRRSNSRSQVSTSSTFSGLPPMKSTLPTEKHKPLRRQLAEYYVTLVSLNDTFNTKHIKVPYFPETCKLGRPTGAKVKPNSTNGYFDSRVLSRNHACMFVDSLTGKLYIQDMGSSNGTFVNLEKISTEAVIVKVGDTINLGFNIQVETNHKQISAKVEAINIMSNTPKSAVLTALPGLTHSVIDSFSDSDLKHYEFMLKFLSQIFGEVSKDPAATSEVPGDSPSDLSSAGANTVIENAMFGDLIPTMDSAVYRLKPTDAGFFDNSNIVYSPELQSSLDQLTLNLVKIKQQSAALKSLETVLTNYSSKVTEINSKFLQQEMEKSERATAEAEKALKSEQARSAKLISDHEHKLRELQRLLSALKDETSNLRAENDELRIQHDLDLQRRFEHQLTISPQQSPIDQDQDIENENGLRSLSEKELNDEDKRLARSLDEVSLPTPSDDSGPISQPGTSFKNRGIYGIITHPLIVGMGTAAVLGIVFQQYNK</sequence>
<feature type="transmembrane region" description="Helical" evidence="3">
    <location>
        <begin position="465"/>
        <end position="488"/>
    </location>
</feature>
<dbReference type="SUPFAM" id="SSF49879">
    <property type="entry name" value="SMAD/FHA domain"/>
    <property type="match status" value="1"/>
</dbReference>
<keyword evidence="6" id="KW-1185">Reference proteome</keyword>
<dbReference type="AlphaFoldDB" id="A0AAX4H9K8"/>
<feature type="region of interest" description="Disordered" evidence="2">
    <location>
        <begin position="1"/>
        <end position="39"/>
    </location>
</feature>
<keyword evidence="1" id="KW-0175">Coiled coil</keyword>
<proteinExistence type="predicted"/>
<keyword evidence="3" id="KW-0812">Transmembrane</keyword>
<gene>
    <name evidence="5" type="ORF">PUMCH_002414</name>
</gene>
<dbReference type="KEGG" id="asau:88173479"/>
<feature type="compositionally biased region" description="Low complexity" evidence="2">
    <location>
        <begin position="14"/>
        <end position="25"/>
    </location>
</feature>
<dbReference type="InterPro" id="IPR051176">
    <property type="entry name" value="Cent_Immune-Sig_Mod"/>
</dbReference>
<dbReference type="RefSeq" id="XP_062877494.1">
    <property type="nucleotide sequence ID" value="XM_063021424.1"/>
</dbReference>
<evidence type="ECO:0000313" key="6">
    <source>
        <dbReference type="Proteomes" id="UP001338582"/>
    </source>
</evidence>
<dbReference type="EMBL" id="CP138896">
    <property type="protein sequence ID" value="WPK25111.1"/>
    <property type="molecule type" value="Genomic_DNA"/>
</dbReference>
<evidence type="ECO:0000256" key="1">
    <source>
        <dbReference type="SAM" id="Coils"/>
    </source>
</evidence>
<feature type="region of interest" description="Disordered" evidence="2">
    <location>
        <begin position="440"/>
        <end position="462"/>
    </location>
</feature>
<dbReference type="InterPro" id="IPR008984">
    <property type="entry name" value="SMAD_FHA_dom_sf"/>
</dbReference>
<keyword evidence="3" id="KW-0472">Membrane</keyword>